<evidence type="ECO:0000313" key="2">
    <source>
        <dbReference type="EMBL" id="TWH83680.1"/>
    </source>
</evidence>
<dbReference type="Proteomes" id="UP000315343">
    <property type="component" value="Unassembled WGS sequence"/>
</dbReference>
<dbReference type="GO" id="GO:0016811">
    <property type="term" value="F:hydrolase activity, acting on carbon-nitrogen (but not peptide) bonds, in linear amides"/>
    <property type="evidence" value="ECO:0007669"/>
    <property type="project" value="InterPro"/>
</dbReference>
<gene>
    <name evidence="2" type="ORF">LY60_00292</name>
</gene>
<dbReference type="RefSeq" id="WP_145078974.1">
    <property type="nucleotide sequence ID" value="NZ_VLKH01000001.1"/>
</dbReference>
<keyword evidence="3" id="KW-1185">Reference proteome</keyword>
<accession>A0A562JKJ8</accession>
<evidence type="ECO:0000313" key="3">
    <source>
        <dbReference type="Proteomes" id="UP000315343"/>
    </source>
</evidence>
<feature type="domain" description="Amidohydrolase 3" evidence="1">
    <location>
        <begin position="44"/>
        <end position="196"/>
    </location>
</feature>
<dbReference type="EMBL" id="VLKH01000001">
    <property type="protein sequence ID" value="TWH83680.1"/>
    <property type="molecule type" value="Genomic_DNA"/>
</dbReference>
<name>A0A562JKJ8_9FIRM</name>
<dbReference type="CDD" id="cd01297">
    <property type="entry name" value="D-aminoacylase"/>
    <property type="match status" value="1"/>
</dbReference>
<dbReference type="GO" id="GO:0016812">
    <property type="term" value="F:hydrolase activity, acting on carbon-nitrogen (but not peptide) bonds, in cyclic amides"/>
    <property type="evidence" value="ECO:0007669"/>
    <property type="project" value="TreeGrafter"/>
</dbReference>
<dbReference type="Gene3D" id="2.30.40.10">
    <property type="entry name" value="Urease, subunit C, domain 1"/>
    <property type="match status" value="1"/>
</dbReference>
<reference evidence="2 3" key="1">
    <citation type="submission" date="2019-07" db="EMBL/GenBank/DDBJ databases">
        <title>Genomic Encyclopedia of Type Strains, Phase I: the one thousand microbial genomes (KMG-I) project.</title>
        <authorList>
            <person name="Kyrpides N."/>
        </authorList>
    </citation>
    <scope>NUCLEOTIDE SEQUENCE [LARGE SCALE GENOMIC DNA]</scope>
    <source>
        <strain evidence="2 3">DSM 13558</strain>
    </source>
</reference>
<dbReference type="SUPFAM" id="SSF51556">
    <property type="entry name" value="Metallo-dependent hydrolases"/>
    <property type="match status" value="1"/>
</dbReference>
<dbReference type="InterPro" id="IPR013108">
    <property type="entry name" value="Amidohydro_3"/>
</dbReference>
<evidence type="ECO:0000259" key="1">
    <source>
        <dbReference type="Pfam" id="PF07969"/>
    </source>
</evidence>
<feature type="domain" description="Amidohydrolase 3" evidence="1">
    <location>
        <begin position="376"/>
        <end position="508"/>
    </location>
</feature>
<dbReference type="GO" id="GO:0005829">
    <property type="term" value="C:cytosol"/>
    <property type="evidence" value="ECO:0007669"/>
    <property type="project" value="TreeGrafter"/>
</dbReference>
<protein>
    <submittedName>
        <fullName evidence="2">N-acyl-D-amino-acid deacylase</fullName>
    </submittedName>
</protein>
<dbReference type="Gene3D" id="3.30.1490.130">
    <property type="entry name" value="D-aminoacylase. Domain 3"/>
    <property type="match status" value="1"/>
</dbReference>
<dbReference type="OrthoDB" id="9775607at2"/>
<sequence length="548" mass="60182">MIDILIKGADIIDGSGNPAYKGDVAIKDNKIVKIGEVNEPSEKTIYAHGLVLSPGFIDVHGHSDMFAFVDPDRSSKLCQGITTEICGQCGLGPAPVGSEYISQYTSYFKSQGAPIYAESNTFTTFGKYLDYMSTLPLGINMAYFIPHGTVRMAAMGLSPEKPTARQLEKMTELVDEGMKRGALGLSSGLMYAPGMFADSSELEALCKVVGQYGGIYTSHIRDQGNQLEECVEETIRIAESSGARANISHHKASGKNNWGKVKNTCSMIHNAKIPVMHDVYPYAASSTLIRSTLPPNVQKMDQDDIITYLKDVNNHEQLKKSIFNPDKNFESPLASCGYDGILIFDAAHTKDAIGKTIEQYADYLGIQPFDAFIKILTENSLGAGYIGFSMSEDDVETLVADSLCMFGTDGLYVPGMPMTHPRAIGTFPRILGRYVREKHVLTLEEAIRKMTSLPAKFYGLENKGEINVGMEADIVLFDAERIIDHSDYQQPLLQNEGIHFVIVNGKIAVEHDKYLGIKNGALLKARQSKDLSENFTFSTKMSSFINMG</sequence>
<dbReference type="InterPro" id="IPR023100">
    <property type="entry name" value="D-aminoacylase_insert_dom_sf"/>
</dbReference>
<comment type="caution">
    <text evidence="2">The sequence shown here is derived from an EMBL/GenBank/DDBJ whole genome shotgun (WGS) entry which is preliminary data.</text>
</comment>
<proteinExistence type="predicted"/>
<dbReference type="Gene3D" id="3.20.20.140">
    <property type="entry name" value="Metal-dependent hydrolases"/>
    <property type="match status" value="1"/>
</dbReference>
<dbReference type="InterPro" id="IPR050378">
    <property type="entry name" value="Metallo-dep_Hydrolases_sf"/>
</dbReference>
<dbReference type="Pfam" id="PF07969">
    <property type="entry name" value="Amidohydro_3"/>
    <property type="match status" value="2"/>
</dbReference>
<dbReference type="AlphaFoldDB" id="A0A562JKJ8"/>
<dbReference type="PANTHER" id="PTHR11647">
    <property type="entry name" value="HYDRANTOINASE/DIHYDROPYRIMIDINASE FAMILY MEMBER"/>
    <property type="match status" value="1"/>
</dbReference>
<organism evidence="2 3">
    <name type="scientific">Sedimentibacter saalensis</name>
    <dbReference type="NCBI Taxonomy" id="130788"/>
    <lineage>
        <taxon>Bacteria</taxon>
        <taxon>Bacillati</taxon>
        <taxon>Bacillota</taxon>
        <taxon>Tissierellia</taxon>
        <taxon>Sedimentibacter</taxon>
    </lineage>
</organism>
<dbReference type="SUPFAM" id="SSF51338">
    <property type="entry name" value="Composite domain of metallo-dependent hydrolases"/>
    <property type="match status" value="1"/>
</dbReference>
<dbReference type="InterPro" id="IPR032466">
    <property type="entry name" value="Metal_Hydrolase"/>
</dbReference>
<dbReference type="InterPro" id="IPR011059">
    <property type="entry name" value="Metal-dep_hydrolase_composite"/>
</dbReference>
<dbReference type="PANTHER" id="PTHR11647:SF1">
    <property type="entry name" value="COLLAPSIN RESPONSE MEDIATOR PROTEIN"/>
    <property type="match status" value="1"/>
</dbReference>